<accession>A0A084W1E9</accession>
<dbReference type="EnsemblMetazoa" id="ASIC011873-RA">
    <property type="protein sequence ID" value="ASIC011873-PA"/>
    <property type="gene ID" value="ASIC011873"/>
</dbReference>
<reference evidence="1 3" key="1">
    <citation type="journal article" date="2014" name="BMC Genomics">
        <title>Genome sequence of Anopheles sinensis provides insight into genetics basis of mosquito competence for malaria parasites.</title>
        <authorList>
            <person name="Zhou D."/>
            <person name="Zhang D."/>
            <person name="Ding G."/>
            <person name="Shi L."/>
            <person name="Hou Q."/>
            <person name="Ye Y."/>
            <person name="Xu Y."/>
            <person name="Zhou H."/>
            <person name="Xiong C."/>
            <person name="Li S."/>
            <person name="Yu J."/>
            <person name="Hong S."/>
            <person name="Yu X."/>
            <person name="Zou P."/>
            <person name="Chen C."/>
            <person name="Chang X."/>
            <person name="Wang W."/>
            <person name="Lv Y."/>
            <person name="Sun Y."/>
            <person name="Ma L."/>
            <person name="Shen B."/>
            <person name="Zhu C."/>
        </authorList>
    </citation>
    <scope>NUCLEOTIDE SEQUENCE [LARGE SCALE GENOMIC DNA]</scope>
</reference>
<protein>
    <submittedName>
        <fullName evidence="1 2">Uncharacterized protein</fullName>
    </submittedName>
</protein>
<dbReference type="AlphaFoldDB" id="A0A084W1E9"/>
<gene>
    <name evidence="1" type="ORF">ZHAS_00011873</name>
</gene>
<dbReference type="VEuPathDB" id="VectorBase:ASIC011873"/>
<evidence type="ECO:0000313" key="3">
    <source>
        <dbReference type="Proteomes" id="UP000030765"/>
    </source>
</evidence>
<keyword evidence="3" id="KW-1185">Reference proteome</keyword>
<proteinExistence type="predicted"/>
<sequence>MSIARYSFDLWPLARTTESGFRSIGLSEPSMSACAAGPTHARRTATPRASINVPTLPHRTVLVSTEIVHSGSLLVDI</sequence>
<dbReference type="Proteomes" id="UP000030765">
    <property type="component" value="Unassembled WGS sequence"/>
</dbReference>
<evidence type="ECO:0000313" key="1">
    <source>
        <dbReference type="EMBL" id="KFB44043.1"/>
    </source>
</evidence>
<organism evidence="1">
    <name type="scientific">Anopheles sinensis</name>
    <name type="common">Mosquito</name>
    <dbReference type="NCBI Taxonomy" id="74873"/>
    <lineage>
        <taxon>Eukaryota</taxon>
        <taxon>Metazoa</taxon>
        <taxon>Ecdysozoa</taxon>
        <taxon>Arthropoda</taxon>
        <taxon>Hexapoda</taxon>
        <taxon>Insecta</taxon>
        <taxon>Pterygota</taxon>
        <taxon>Neoptera</taxon>
        <taxon>Endopterygota</taxon>
        <taxon>Diptera</taxon>
        <taxon>Nematocera</taxon>
        <taxon>Culicoidea</taxon>
        <taxon>Culicidae</taxon>
        <taxon>Anophelinae</taxon>
        <taxon>Anopheles</taxon>
    </lineage>
</organism>
<reference evidence="2" key="2">
    <citation type="submission" date="2020-05" db="UniProtKB">
        <authorList>
            <consortium name="EnsemblMetazoa"/>
        </authorList>
    </citation>
    <scope>IDENTIFICATION</scope>
</reference>
<dbReference type="EMBL" id="ATLV01019319">
    <property type="status" value="NOT_ANNOTATED_CDS"/>
    <property type="molecule type" value="Genomic_DNA"/>
</dbReference>
<evidence type="ECO:0000313" key="2">
    <source>
        <dbReference type="EnsemblMetazoa" id="ASIC011873-PA"/>
    </source>
</evidence>
<dbReference type="EMBL" id="KE525267">
    <property type="protein sequence ID" value="KFB44043.1"/>
    <property type="molecule type" value="Genomic_DNA"/>
</dbReference>
<name>A0A084W1E9_ANOSI</name>